<protein>
    <submittedName>
        <fullName evidence="1">Uncharacterized protein</fullName>
    </submittedName>
</protein>
<sequence>MTAREAVSIEVSLNDVDDGVLIEFRWDCWDRETFPRTVYVSRTDGKATLILHTADARELHRLLGVALDTAHDAAHAERIRGLRSGA</sequence>
<dbReference type="EMBL" id="LAZR01007245">
    <property type="protein sequence ID" value="KKM86505.1"/>
    <property type="molecule type" value="Genomic_DNA"/>
</dbReference>
<name>A0A0F9NCN4_9ZZZZ</name>
<gene>
    <name evidence="1" type="ORF">LCGC14_1278280</name>
</gene>
<dbReference type="AlphaFoldDB" id="A0A0F9NCN4"/>
<accession>A0A0F9NCN4</accession>
<organism evidence="1">
    <name type="scientific">marine sediment metagenome</name>
    <dbReference type="NCBI Taxonomy" id="412755"/>
    <lineage>
        <taxon>unclassified sequences</taxon>
        <taxon>metagenomes</taxon>
        <taxon>ecological metagenomes</taxon>
    </lineage>
</organism>
<evidence type="ECO:0000313" key="1">
    <source>
        <dbReference type="EMBL" id="KKM86505.1"/>
    </source>
</evidence>
<proteinExistence type="predicted"/>
<comment type="caution">
    <text evidence="1">The sequence shown here is derived from an EMBL/GenBank/DDBJ whole genome shotgun (WGS) entry which is preliminary data.</text>
</comment>
<reference evidence="1" key="1">
    <citation type="journal article" date="2015" name="Nature">
        <title>Complex archaea that bridge the gap between prokaryotes and eukaryotes.</title>
        <authorList>
            <person name="Spang A."/>
            <person name="Saw J.H."/>
            <person name="Jorgensen S.L."/>
            <person name="Zaremba-Niedzwiedzka K."/>
            <person name="Martijn J."/>
            <person name="Lind A.E."/>
            <person name="van Eijk R."/>
            <person name="Schleper C."/>
            <person name="Guy L."/>
            <person name="Ettema T.J."/>
        </authorList>
    </citation>
    <scope>NUCLEOTIDE SEQUENCE</scope>
</reference>